<dbReference type="AlphaFoldDB" id="A0A0E9W406"/>
<evidence type="ECO:0000313" key="1">
    <source>
        <dbReference type="EMBL" id="JAH85087.1"/>
    </source>
</evidence>
<name>A0A0E9W406_ANGAN</name>
<sequence length="25" mass="2933">MNVGLSQPRLRGFLLFKCPMSTLWH</sequence>
<protein>
    <submittedName>
        <fullName evidence="1">Uncharacterized protein</fullName>
    </submittedName>
</protein>
<accession>A0A0E9W406</accession>
<organism evidence="1">
    <name type="scientific">Anguilla anguilla</name>
    <name type="common">European freshwater eel</name>
    <name type="synonym">Muraena anguilla</name>
    <dbReference type="NCBI Taxonomy" id="7936"/>
    <lineage>
        <taxon>Eukaryota</taxon>
        <taxon>Metazoa</taxon>
        <taxon>Chordata</taxon>
        <taxon>Craniata</taxon>
        <taxon>Vertebrata</taxon>
        <taxon>Euteleostomi</taxon>
        <taxon>Actinopterygii</taxon>
        <taxon>Neopterygii</taxon>
        <taxon>Teleostei</taxon>
        <taxon>Anguilliformes</taxon>
        <taxon>Anguillidae</taxon>
        <taxon>Anguilla</taxon>
    </lineage>
</organism>
<reference evidence="1" key="1">
    <citation type="submission" date="2014-11" db="EMBL/GenBank/DDBJ databases">
        <authorList>
            <person name="Amaro Gonzalez C."/>
        </authorList>
    </citation>
    <scope>NUCLEOTIDE SEQUENCE</scope>
</reference>
<reference evidence="1" key="2">
    <citation type="journal article" date="2015" name="Fish Shellfish Immunol.">
        <title>Early steps in the European eel (Anguilla anguilla)-Vibrio vulnificus interaction in the gills: Role of the RtxA13 toxin.</title>
        <authorList>
            <person name="Callol A."/>
            <person name="Pajuelo D."/>
            <person name="Ebbesson L."/>
            <person name="Teles M."/>
            <person name="MacKenzie S."/>
            <person name="Amaro C."/>
        </authorList>
    </citation>
    <scope>NUCLEOTIDE SEQUENCE</scope>
</reference>
<proteinExistence type="predicted"/>
<dbReference type="EMBL" id="GBXM01023490">
    <property type="protein sequence ID" value="JAH85087.1"/>
    <property type="molecule type" value="Transcribed_RNA"/>
</dbReference>